<accession>A0A1B9IX71</accession>
<reference evidence="2 3" key="1">
    <citation type="submission" date="2013-07" db="EMBL/GenBank/DDBJ databases">
        <title>The Genome Sequence of Kwoniella mangroviensis CBS10435.</title>
        <authorList>
            <consortium name="The Broad Institute Genome Sequencing Platform"/>
            <person name="Cuomo C."/>
            <person name="Litvintseva A."/>
            <person name="Chen Y."/>
            <person name="Heitman J."/>
            <person name="Sun S."/>
            <person name="Springer D."/>
            <person name="Dromer F."/>
            <person name="Young S.K."/>
            <person name="Zeng Q."/>
            <person name="Gargeya S."/>
            <person name="Fitzgerald M."/>
            <person name="Abouelleil A."/>
            <person name="Alvarado L."/>
            <person name="Berlin A.M."/>
            <person name="Chapman S.B."/>
            <person name="Dewar J."/>
            <person name="Goldberg J."/>
            <person name="Griggs A."/>
            <person name="Gujja S."/>
            <person name="Hansen M."/>
            <person name="Howarth C."/>
            <person name="Imamovic A."/>
            <person name="Larimer J."/>
            <person name="McCowan C."/>
            <person name="Murphy C."/>
            <person name="Pearson M."/>
            <person name="Priest M."/>
            <person name="Roberts A."/>
            <person name="Saif S."/>
            <person name="Shea T."/>
            <person name="Sykes S."/>
            <person name="Wortman J."/>
            <person name="Nusbaum C."/>
            <person name="Birren B."/>
        </authorList>
    </citation>
    <scope>NUCLEOTIDE SEQUENCE [LARGE SCALE GENOMIC DNA]</scope>
    <source>
        <strain evidence="2 3">CBS 10435</strain>
    </source>
</reference>
<evidence type="ECO:0000256" key="1">
    <source>
        <dbReference type="SAM" id="MobiDB-lite"/>
    </source>
</evidence>
<keyword evidence="3" id="KW-1185">Reference proteome</keyword>
<feature type="compositionally biased region" description="Basic and acidic residues" evidence="1">
    <location>
        <begin position="297"/>
        <end position="317"/>
    </location>
</feature>
<feature type="compositionally biased region" description="Polar residues" evidence="1">
    <location>
        <begin position="164"/>
        <end position="179"/>
    </location>
</feature>
<feature type="region of interest" description="Disordered" evidence="1">
    <location>
        <begin position="114"/>
        <end position="185"/>
    </location>
</feature>
<evidence type="ECO:0000313" key="3">
    <source>
        <dbReference type="Proteomes" id="UP000092583"/>
    </source>
</evidence>
<feature type="compositionally biased region" description="Low complexity" evidence="1">
    <location>
        <begin position="119"/>
        <end position="131"/>
    </location>
</feature>
<gene>
    <name evidence="2" type="ORF">L486_02790</name>
</gene>
<sequence length="317" mass="35527">MLPSQPLNHGRYWWGSPLDYSRFAWAAPPPPPAAAEAAVGAAEGAAVHLASGAAGGILPRGPWGGYHHHYYDGYGRYGRRWGRRPGGRLIFLLLGIGGTAWYFNAKEHGREYERRMIESSSSSNNTLSSGSPGQHEWGRGHCRWNQRYQSPPSPSAPVDHETPIYTNAGSPQIQPQATADDSKMAWGWKSWKERKQAREEAWKAARETYFQQLQSTPSLPPSSVLSQEEIKAQNPEMSSSSNNYKGEMNNLREVVERLWEEKRGDAKVVQDNANEKAKEYAREKLDKLSAALGTLRESLKMDSDTKGRESESEKKWV</sequence>
<protein>
    <submittedName>
        <fullName evidence="2">Uncharacterized protein</fullName>
    </submittedName>
</protein>
<dbReference type="AlphaFoldDB" id="A0A1B9IX71"/>
<proteinExistence type="predicted"/>
<reference evidence="3" key="2">
    <citation type="submission" date="2013-12" db="EMBL/GenBank/DDBJ databases">
        <title>Evolution of pathogenesis and genome organization in the Tremellales.</title>
        <authorList>
            <person name="Cuomo C."/>
            <person name="Litvintseva A."/>
            <person name="Heitman J."/>
            <person name="Chen Y."/>
            <person name="Sun S."/>
            <person name="Springer D."/>
            <person name="Dromer F."/>
            <person name="Young S."/>
            <person name="Zeng Q."/>
            <person name="Chapman S."/>
            <person name="Gujja S."/>
            <person name="Saif S."/>
            <person name="Birren B."/>
        </authorList>
    </citation>
    <scope>NUCLEOTIDE SEQUENCE [LARGE SCALE GENOMIC DNA]</scope>
    <source>
        <strain evidence="3">CBS 10435</strain>
    </source>
</reference>
<dbReference type="Proteomes" id="UP000092583">
    <property type="component" value="Unassembled WGS sequence"/>
</dbReference>
<evidence type="ECO:0000313" key="2">
    <source>
        <dbReference type="EMBL" id="OCF60112.1"/>
    </source>
</evidence>
<feature type="region of interest" description="Disordered" evidence="1">
    <location>
        <begin position="295"/>
        <end position="317"/>
    </location>
</feature>
<organism evidence="2 3">
    <name type="scientific">Kwoniella mangroviensis CBS 10435</name>
    <dbReference type="NCBI Taxonomy" id="1331196"/>
    <lineage>
        <taxon>Eukaryota</taxon>
        <taxon>Fungi</taxon>
        <taxon>Dikarya</taxon>
        <taxon>Basidiomycota</taxon>
        <taxon>Agaricomycotina</taxon>
        <taxon>Tremellomycetes</taxon>
        <taxon>Tremellales</taxon>
        <taxon>Cryptococcaceae</taxon>
        <taxon>Kwoniella</taxon>
    </lineage>
</organism>
<dbReference type="EMBL" id="KI669460">
    <property type="protein sequence ID" value="OCF60112.1"/>
    <property type="molecule type" value="Genomic_DNA"/>
</dbReference>
<name>A0A1B9IX71_9TREE</name>
<dbReference type="OrthoDB" id="2565339at2759"/>